<comment type="caution">
    <text evidence="9">The sequence shown here is derived from an EMBL/GenBank/DDBJ whole genome shotgun (WGS) entry which is preliminary data.</text>
</comment>
<feature type="transmembrane region" description="Helical" evidence="7">
    <location>
        <begin position="176"/>
        <end position="198"/>
    </location>
</feature>
<dbReference type="PANTHER" id="PTHR33048:SF93">
    <property type="entry name" value="INTEGRAL MEMBRANE PROTEIN"/>
    <property type="match status" value="1"/>
</dbReference>
<feature type="transmembrane region" description="Helical" evidence="7">
    <location>
        <begin position="205"/>
        <end position="224"/>
    </location>
</feature>
<dbReference type="PANTHER" id="PTHR33048">
    <property type="entry name" value="PTH11-LIKE INTEGRAL MEMBRANE PROTEIN (AFU_ORTHOLOGUE AFUA_5G11245)"/>
    <property type="match status" value="1"/>
</dbReference>
<dbReference type="Proteomes" id="UP000887229">
    <property type="component" value="Unassembled WGS sequence"/>
</dbReference>
<evidence type="ECO:0000256" key="1">
    <source>
        <dbReference type="ARBA" id="ARBA00004141"/>
    </source>
</evidence>
<dbReference type="InterPro" id="IPR052337">
    <property type="entry name" value="SAT4-like"/>
</dbReference>
<dbReference type="EMBL" id="MU251242">
    <property type="protein sequence ID" value="KAG9259121.1"/>
    <property type="molecule type" value="Genomic_DNA"/>
</dbReference>
<dbReference type="InterPro" id="IPR049326">
    <property type="entry name" value="Rhodopsin_dom_fungi"/>
</dbReference>
<reference evidence="9" key="1">
    <citation type="journal article" date="2021" name="IMA Fungus">
        <title>Genomic characterization of three marine fungi, including Emericellopsis atlantica sp. nov. with signatures of a generalist lifestyle and marine biomass degradation.</title>
        <authorList>
            <person name="Hagestad O.C."/>
            <person name="Hou L."/>
            <person name="Andersen J.H."/>
            <person name="Hansen E.H."/>
            <person name="Altermark B."/>
            <person name="Li C."/>
            <person name="Kuhnert E."/>
            <person name="Cox R.J."/>
            <person name="Crous P.W."/>
            <person name="Spatafora J.W."/>
            <person name="Lail K."/>
            <person name="Amirebrahimi M."/>
            <person name="Lipzen A."/>
            <person name="Pangilinan J."/>
            <person name="Andreopoulos W."/>
            <person name="Hayes R.D."/>
            <person name="Ng V."/>
            <person name="Grigoriev I.V."/>
            <person name="Jackson S.A."/>
            <person name="Sutton T.D.S."/>
            <person name="Dobson A.D.W."/>
            <person name="Rama T."/>
        </authorList>
    </citation>
    <scope>NUCLEOTIDE SEQUENCE</scope>
    <source>
        <strain evidence="9">TS7</strain>
    </source>
</reference>
<name>A0A9P7ZW76_9HYPO</name>
<evidence type="ECO:0000256" key="3">
    <source>
        <dbReference type="ARBA" id="ARBA00022989"/>
    </source>
</evidence>
<feature type="domain" description="Rhodopsin" evidence="8">
    <location>
        <begin position="32"/>
        <end position="269"/>
    </location>
</feature>
<evidence type="ECO:0000256" key="6">
    <source>
        <dbReference type="SAM" id="MobiDB-lite"/>
    </source>
</evidence>
<proteinExistence type="inferred from homology"/>
<feature type="transmembrane region" description="Helical" evidence="7">
    <location>
        <begin position="17"/>
        <end position="36"/>
    </location>
</feature>
<keyword evidence="3 7" id="KW-1133">Transmembrane helix</keyword>
<dbReference type="GO" id="GO:0016020">
    <property type="term" value="C:membrane"/>
    <property type="evidence" value="ECO:0007669"/>
    <property type="project" value="UniProtKB-SubCell"/>
</dbReference>
<accession>A0A9P7ZW76</accession>
<keyword evidence="2 7" id="KW-0812">Transmembrane</keyword>
<feature type="transmembrane region" description="Helical" evidence="7">
    <location>
        <begin position="48"/>
        <end position="73"/>
    </location>
</feature>
<dbReference type="GeneID" id="70295383"/>
<evidence type="ECO:0000256" key="4">
    <source>
        <dbReference type="ARBA" id="ARBA00023136"/>
    </source>
</evidence>
<evidence type="ECO:0000256" key="5">
    <source>
        <dbReference type="ARBA" id="ARBA00038359"/>
    </source>
</evidence>
<feature type="transmembrane region" description="Helical" evidence="7">
    <location>
        <begin position="93"/>
        <end position="114"/>
    </location>
</feature>
<sequence>MTPQPDSYGGRGPTLNAVLWTETVVAAMFVFARCYTRLFILHSAGWDDFFLVLTLLLLAAYSACISAGTAYGIGQKRADIDPADYAQAHMFEIIGQGVCIFNIAISRAAVAFLLLRVVNRRWHKTFIWACIGTNSILAVFCTIAVFIQCLPIQAVWNFEVKGNCWLDFAKIGLTTSAYAVCIDFALAIIPCFIVWELNMKMKDKIITIIGLSLGVFAGICGILRTTALTSLKSFDEYIYDTVDMLIYSGTENFVSALCASIPVIRPLWNKVVHGYTTRDGSYPERSYQLSDHPKNEDLSGKMNSRGPGPETRIYASAFNPDNASDETILREGKHNGRTTVVEGNDIFCETEISVKSTNDMHSSSSDRV</sequence>
<comment type="similarity">
    <text evidence="5">Belongs to the SAT4 family.</text>
</comment>
<evidence type="ECO:0000256" key="2">
    <source>
        <dbReference type="ARBA" id="ARBA00022692"/>
    </source>
</evidence>
<dbReference type="RefSeq" id="XP_046123045.1">
    <property type="nucleotide sequence ID" value="XM_046264480.1"/>
</dbReference>
<organism evidence="9 10">
    <name type="scientific">Emericellopsis atlantica</name>
    <dbReference type="NCBI Taxonomy" id="2614577"/>
    <lineage>
        <taxon>Eukaryota</taxon>
        <taxon>Fungi</taxon>
        <taxon>Dikarya</taxon>
        <taxon>Ascomycota</taxon>
        <taxon>Pezizomycotina</taxon>
        <taxon>Sordariomycetes</taxon>
        <taxon>Hypocreomycetidae</taxon>
        <taxon>Hypocreales</taxon>
        <taxon>Bionectriaceae</taxon>
        <taxon>Emericellopsis</taxon>
    </lineage>
</organism>
<keyword evidence="10" id="KW-1185">Reference proteome</keyword>
<comment type="subcellular location">
    <subcellularLocation>
        <location evidence="1">Membrane</location>
        <topology evidence="1">Multi-pass membrane protein</topology>
    </subcellularLocation>
</comment>
<evidence type="ECO:0000313" key="10">
    <source>
        <dbReference type="Proteomes" id="UP000887229"/>
    </source>
</evidence>
<dbReference type="Pfam" id="PF20684">
    <property type="entry name" value="Fung_rhodopsin"/>
    <property type="match status" value="1"/>
</dbReference>
<evidence type="ECO:0000256" key="7">
    <source>
        <dbReference type="SAM" id="Phobius"/>
    </source>
</evidence>
<evidence type="ECO:0000313" key="9">
    <source>
        <dbReference type="EMBL" id="KAG9259121.1"/>
    </source>
</evidence>
<protein>
    <recommendedName>
        <fullName evidence="8">Rhodopsin domain-containing protein</fullName>
    </recommendedName>
</protein>
<feature type="transmembrane region" description="Helical" evidence="7">
    <location>
        <begin position="126"/>
        <end position="156"/>
    </location>
</feature>
<feature type="region of interest" description="Disordered" evidence="6">
    <location>
        <begin position="281"/>
        <end position="312"/>
    </location>
</feature>
<dbReference type="OrthoDB" id="3923077at2759"/>
<keyword evidence="4 7" id="KW-0472">Membrane</keyword>
<dbReference type="AlphaFoldDB" id="A0A9P7ZW76"/>
<evidence type="ECO:0000259" key="8">
    <source>
        <dbReference type="Pfam" id="PF20684"/>
    </source>
</evidence>
<gene>
    <name evidence="9" type="ORF">F5Z01DRAFT_669850</name>
</gene>